<reference evidence="1 2" key="1">
    <citation type="journal article" date="2015" name="Genome Announc.">
        <title>First Complete Genome Sequence of Felis catus Gammaherpesvirus 1.</title>
        <authorList>
            <person name="Troyer R.M."/>
            <person name="Lee J.S."/>
            <person name="Vuyisich M."/>
            <person name="Chain P."/>
            <person name="Lo C.C."/>
            <person name="Kronmiller B."/>
            <person name="Bracha S."/>
            <person name="Avery A.C."/>
            <person name="VandeWoude S."/>
        </authorList>
    </citation>
    <scope>NUCLEOTIDE SEQUENCE [LARGE SCALE GENOMIC DNA]</scope>
    <source>
        <strain evidence="1">31286</strain>
    </source>
</reference>
<dbReference type="EMBL" id="KT595939">
    <property type="protein sequence ID" value="ALE14742.1"/>
    <property type="molecule type" value="Genomic_DNA"/>
</dbReference>
<organism evidence="1 2">
    <name type="scientific">Felid gammaherpesvirus 1</name>
    <dbReference type="NCBI Taxonomy" id="2560468"/>
    <lineage>
        <taxon>Viruses</taxon>
        <taxon>Duplodnaviria</taxon>
        <taxon>Heunggongvirae</taxon>
        <taxon>Peploviricota</taxon>
        <taxon>Herviviricetes</taxon>
        <taxon>Herpesvirales</taxon>
        <taxon>Orthoherpesviridae</taxon>
        <taxon>Gammaherpesvirinae</taxon>
        <taxon>Percavirus</taxon>
        <taxon>Percavirus felidgamma1</taxon>
    </lineage>
</organism>
<proteinExistence type="predicted"/>
<accession>A0A0M3T963</accession>
<keyword evidence="2" id="KW-1185">Reference proteome</keyword>
<dbReference type="KEGG" id="vg:26100421"/>
<evidence type="ECO:0000313" key="1">
    <source>
        <dbReference type="EMBL" id="ALE14742.1"/>
    </source>
</evidence>
<dbReference type="Proteomes" id="UP000152314">
    <property type="component" value="Segment"/>
</dbReference>
<protein>
    <submittedName>
        <fullName evidence="1">ORF30</fullName>
    </submittedName>
</protein>
<dbReference type="GeneID" id="26100421"/>
<dbReference type="Pfam" id="PF05338">
    <property type="entry name" value="DUF717"/>
    <property type="match status" value="1"/>
</dbReference>
<dbReference type="OrthoDB" id="28648at10239"/>
<dbReference type="RefSeq" id="YP_009173907.1">
    <property type="nucleotide sequence ID" value="NC_028099.1"/>
</dbReference>
<sequence length="81" mass="9044">MPITEKDFIHSRSFFNQQLPSLFHICSQNLGSILLTQTAGQKVEKLNLLLDLVGTECIKEVNFIQDVDLNVDGLKVAPSTE</sequence>
<evidence type="ECO:0000313" key="2">
    <source>
        <dbReference type="Proteomes" id="UP000152314"/>
    </source>
</evidence>
<name>A0A0M3T963_9GAMA</name>
<dbReference type="InterPro" id="IPR008002">
    <property type="entry name" value="Herpes_Orf30"/>
</dbReference>